<evidence type="ECO:0000313" key="1">
    <source>
        <dbReference type="EMBL" id="SCD21485.1"/>
    </source>
</evidence>
<dbReference type="AlphaFoldDB" id="A0A1R3TBX0"/>
<reference evidence="1 2" key="1">
    <citation type="submission" date="2016-08" db="EMBL/GenBank/DDBJ databases">
        <authorList>
            <person name="Seilhamer J.J."/>
        </authorList>
    </citation>
    <scope>NUCLEOTIDE SEQUENCE [LARGE SCALE GENOMIC DNA]</scope>
    <source>
        <strain evidence="1">M3/6</strain>
    </source>
</reference>
<dbReference type="EMBL" id="LT605205">
    <property type="protein sequence ID" value="SCD21485.1"/>
    <property type="molecule type" value="Genomic_DNA"/>
</dbReference>
<name>A0A1R3TBX0_9BACT</name>
<sequence length="354" mass="41492">MMTWKSNFDETKKHYLDWWKGKGIVLSMWEHLFKEGEPYEEIPPPPRHKDINQFWFDPEWRSDYLHYRMSRNSYMADILPVANTQLGPGSLASLLGSELEGRDDTIWIHPKKDFDETIQFDEDNRWWKLHRDLLSAVKKRSEGKYMVGCPDLIEGLDVLASLKGPDNVLVDLILEPERTLEQLAEINKVYFDVFDRIYDIINMEGEMAFCYFSLWAPGKVSKLQVDLSIMISEEDFRHFCLPFLEEQTRQIDYTLYHLDGVDAIRHLDAVLELKELNGVQWAPGYGQPQGGNSRWYDLYKRVLAAGKSVMINWVTLDELEPLIDHVGNQGLHINVDFKSEREIEKALTIVDKYR</sequence>
<protein>
    <recommendedName>
        <fullName evidence="3">Trimethylamine corrinoid protein 2</fullName>
    </recommendedName>
</protein>
<proteinExistence type="predicted"/>
<gene>
    <name evidence="1" type="ORF">PSM36_2689</name>
</gene>
<organism evidence="1 2">
    <name type="scientific">Proteiniphilum saccharofermentans</name>
    <dbReference type="NCBI Taxonomy" id="1642647"/>
    <lineage>
        <taxon>Bacteria</taxon>
        <taxon>Pseudomonadati</taxon>
        <taxon>Bacteroidota</taxon>
        <taxon>Bacteroidia</taxon>
        <taxon>Bacteroidales</taxon>
        <taxon>Dysgonomonadaceae</taxon>
        <taxon>Proteiniphilum</taxon>
    </lineage>
</organism>
<dbReference type="Gene3D" id="3.20.20.210">
    <property type="match status" value="1"/>
</dbReference>
<dbReference type="KEGG" id="psac:PSM36_2689"/>
<evidence type="ECO:0008006" key="3">
    <source>
        <dbReference type="Google" id="ProtNLM"/>
    </source>
</evidence>
<dbReference type="Proteomes" id="UP000187464">
    <property type="component" value="Chromosome I"/>
</dbReference>
<evidence type="ECO:0000313" key="2">
    <source>
        <dbReference type="Proteomes" id="UP000187464"/>
    </source>
</evidence>
<keyword evidence="2" id="KW-1185">Reference proteome</keyword>
<accession>A0A1R3TBX0</accession>
<dbReference type="STRING" id="1642647.PSM36_2689"/>
<dbReference type="InterPro" id="IPR038071">
    <property type="entry name" value="UROD/MetE-like_sf"/>
</dbReference>
<dbReference type="RefSeq" id="WP_154671029.1">
    <property type="nucleotide sequence ID" value="NZ_LT605205.1"/>
</dbReference>